<organism evidence="1 2">
    <name type="scientific">Rhizobium etli 8C-3</name>
    <dbReference type="NCBI Taxonomy" id="538025"/>
    <lineage>
        <taxon>Bacteria</taxon>
        <taxon>Pseudomonadati</taxon>
        <taxon>Pseudomonadota</taxon>
        <taxon>Alphaproteobacteria</taxon>
        <taxon>Hyphomicrobiales</taxon>
        <taxon>Rhizobiaceae</taxon>
        <taxon>Rhizobium/Agrobacterium group</taxon>
        <taxon>Rhizobium</taxon>
    </lineage>
</organism>
<gene>
    <name evidence="1" type="ORF">AM571_CH03858</name>
</gene>
<name>A0A1L5P954_RHIET</name>
<evidence type="ECO:0000313" key="2">
    <source>
        <dbReference type="Proteomes" id="UP000185109"/>
    </source>
</evidence>
<proteinExistence type="predicted"/>
<accession>A0A1L5P954</accession>
<reference evidence="1 2" key="1">
    <citation type="submission" date="2016-09" db="EMBL/GenBank/DDBJ databases">
        <title>The complete genome sequences of Rhizobium gallicum, symbiovars gallicum and phaseoli, symbionts associated to common bean (Phaseolus vulgaris).</title>
        <authorList>
            <person name="Bustos P."/>
            <person name="Santamaria R.I."/>
            <person name="Perez-Carrascal O.M."/>
            <person name="Juarez S."/>
            <person name="Lozano L."/>
            <person name="Martinez-Flores I."/>
            <person name="Martinez-Romero E."/>
            <person name="Cevallos M."/>
            <person name="Romero D."/>
            <person name="Davila G."/>
            <person name="Gonzalez V."/>
        </authorList>
    </citation>
    <scope>NUCLEOTIDE SEQUENCE [LARGE SCALE GENOMIC DNA]</scope>
    <source>
        <strain evidence="1 2">8C-3</strain>
    </source>
</reference>
<dbReference type="EMBL" id="CP017241">
    <property type="protein sequence ID" value="APO76640.1"/>
    <property type="molecule type" value="Genomic_DNA"/>
</dbReference>
<evidence type="ECO:0000313" key="1">
    <source>
        <dbReference type="EMBL" id="APO76640.1"/>
    </source>
</evidence>
<protein>
    <submittedName>
        <fullName evidence="1">Uncharacterized protein</fullName>
    </submittedName>
</protein>
<dbReference type="Proteomes" id="UP000185109">
    <property type="component" value="Chromosome"/>
</dbReference>
<sequence length="70" mass="7917">MTNLSVCIASTATFNHRSSRRQAQLLSVFNLIDSRYREVAGKGNQPFPIEVYADFSWLSGHAGRFDASWH</sequence>
<dbReference type="AlphaFoldDB" id="A0A1L5P954"/>